<dbReference type="OrthoDB" id="1440774at2"/>
<organism evidence="2 3">
    <name type="scientific">Lishizhenia tianjinensis</name>
    <dbReference type="NCBI Taxonomy" id="477690"/>
    <lineage>
        <taxon>Bacteria</taxon>
        <taxon>Pseudomonadati</taxon>
        <taxon>Bacteroidota</taxon>
        <taxon>Flavobacteriia</taxon>
        <taxon>Flavobacteriales</taxon>
        <taxon>Crocinitomicaceae</taxon>
        <taxon>Lishizhenia</taxon>
    </lineage>
</organism>
<name>A0A1I7BL00_9FLAO</name>
<dbReference type="EMBL" id="FPAS01000006">
    <property type="protein sequence ID" value="SFT87864.1"/>
    <property type="molecule type" value="Genomic_DNA"/>
</dbReference>
<protein>
    <submittedName>
        <fullName evidence="2">GLPGLI family protein</fullName>
    </submittedName>
</protein>
<dbReference type="InterPro" id="IPR005901">
    <property type="entry name" value="GLPGLI"/>
</dbReference>
<dbReference type="Proteomes" id="UP000236454">
    <property type="component" value="Unassembled WGS sequence"/>
</dbReference>
<sequence length="243" mass="28270">MSNGIFRKGLIIALTLCAFGTMAQSFKTEGRVYFERKTNLEKKFKGSDSPWARRIKEKNKIDQFELFFTDSTSIFRPIESDVPDDLSWATSKNKVYQNFSTGERIMLMSFWSGDLPIEDSIKVREWKMTTSERKIAGYDCRKVFWQANDSLRIYAWYAEEIPVSSGPESFNGLPGLILGLATEDGGVVYFAREVEFKKVQIEEKIPEYKKKEVKTEEELLNFLLENFGRDPYMKASLQNMFIW</sequence>
<dbReference type="AlphaFoldDB" id="A0A1I7BL00"/>
<accession>A0A1I7BL00</accession>
<proteinExistence type="predicted"/>
<feature type="signal peptide" evidence="1">
    <location>
        <begin position="1"/>
        <end position="23"/>
    </location>
</feature>
<evidence type="ECO:0000313" key="2">
    <source>
        <dbReference type="EMBL" id="SFT87864.1"/>
    </source>
</evidence>
<evidence type="ECO:0000256" key="1">
    <source>
        <dbReference type="SAM" id="SignalP"/>
    </source>
</evidence>
<feature type="chain" id="PRO_5014796329" evidence="1">
    <location>
        <begin position="24"/>
        <end position="243"/>
    </location>
</feature>
<reference evidence="2 3" key="1">
    <citation type="submission" date="2016-10" db="EMBL/GenBank/DDBJ databases">
        <authorList>
            <person name="de Groot N.N."/>
        </authorList>
    </citation>
    <scope>NUCLEOTIDE SEQUENCE [LARGE SCALE GENOMIC DNA]</scope>
    <source>
        <strain evidence="2 3">CGMCC 1.7005</strain>
    </source>
</reference>
<keyword evidence="1" id="KW-0732">Signal</keyword>
<dbReference type="Pfam" id="PF09697">
    <property type="entry name" value="Porph_ging"/>
    <property type="match status" value="1"/>
</dbReference>
<gene>
    <name evidence="2" type="ORF">SAMN05216474_2859</name>
</gene>
<dbReference type="NCBIfam" id="TIGR01200">
    <property type="entry name" value="GLPGLI"/>
    <property type="match status" value="1"/>
</dbReference>
<keyword evidence="3" id="KW-1185">Reference proteome</keyword>
<dbReference type="RefSeq" id="WP_090252176.1">
    <property type="nucleotide sequence ID" value="NZ_FPAS01000006.1"/>
</dbReference>
<evidence type="ECO:0000313" key="3">
    <source>
        <dbReference type="Proteomes" id="UP000236454"/>
    </source>
</evidence>
<dbReference type="STRING" id="477690.SAMN05216474_2859"/>